<evidence type="ECO:0000256" key="1">
    <source>
        <dbReference type="ARBA" id="ARBA00023002"/>
    </source>
</evidence>
<evidence type="ECO:0000259" key="2">
    <source>
        <dbReference type="Pfam" id="PF01266"/>
    </source>
</evidence>
<name>Q5LN25_RUEPO</name>
<dbReference type="InterPro" id="IPR006076">
    <property type="entry name" value="FAD-dep_OxRdtase"/>
</dbReference>
<dbReference type="Pfam" id="PF01266">
    <property type="entry name" value="DAO"/>
    <property type="match status" value="1"/>
</dbReference>
<protein>
    <recommendedName>
        <fullName evidence="2">FAD dependent oxidoreductase domain-containing protein</fullName>
    </recommendedName>
</protein>
<gene>
    <name evidence="3" type="ordered locus">SPO3387</name>
</gene>
<evidence type="ECO:0000313" key="3">
    <source>
        <dbReference type="EMBL" id="AAV96614.1"/>
    </source>
</evidence>
<sequence length="463" mass="50767">MQPYEFLPEGFWRKDSPPNARVKRTVDGQIRRDVVVVGGGYTGLSSALALAQQGYSVAVLERGVIGSGASAYNCGHVGIQLGKNPYLTLNKLGLERTRMYADVLTQAIANVGTIVSQSGIDCHYRAIGNLTAGVSEPQRRDVENTFEACDKVGLPVKMLDRRDLSQMDAPAFVDSAFHELIGGDIQPALYVQALAKLAEDAGVEIYEDCSVTRVNTSGHVRADTANGAVLADMAVIATNAYSGEIGLLRRSIMPWSVSVMVTEPLTPHQRACIGWRNGEPIHTPHQMIENIRLTHDGRILIGTKRARLGWGDRHPPANDPVTFQLLFEVLRDRFPEIPDLRPAYTWSGRVAISSDLLPFFDHFEGRKNVVIAAGYGGHGLPMASYSGTIIADMLLGNNTDRAALFVNRKRRLPIPPEPLRWVVGHAMKRKMVEADSIIDAAARRELSARRALPRIVRTTYAGD</sequence>
<feature type="domain" description="FAD dependent oxidoreductase" evidence="2">
    <location>
        <begin position="33"/>
        <end position="393"/>
    </location>
</feature>
<dbReference type="AlphaFoldDB" id="Q5LN25"/>
<dbReference type="EMBL" id="CP000031">
    <property type="protein sequence ID" value="AAV96614.1"/>
    <property type="molecule type" value="Genomic_DNA"/>
</dbReference>
<dbReference type="HOGENOM" id="CLU_007884_3_3_5"/>
<reference evidence="3 4" key="2">
    <citation type="journal article" date="2014" name="Stand. Genomic Sci.">
        <title>An updated genome annotation for the model marine bacterium Ruegeria pomeroyi DSS-3.</title>
        <authorList>
            <person name="Rivers A.R."/>
            <person name="Smith C.B."/>
            <person name="Moran M.A."/>
        </authorList>
    </citation>
    <scope>GENOME REANNOTATION</scope>
    <source>
        <strain evidence="4">ATCC 700808 / DSM 15171 / DSS-3</strain>
    </source>
</reference>
<dbReference type="InterPro" id="IPR036188">
    <property type="entry name" value="FAD/NAD-bd_sf"/>
</dbReference>
<dbReference type="GO" id="GO:0005737">
    <property type="term" value="C:cytoplasm"/>
    <property type="evidence" value="ECO:0007669"/>
    <property type="project" value="TreeGrafter"/>
</dbReference>
<dbReference type="eggNOG" id="COG0665">
    <property type="taxonomic scope" value="Bacteria"/>
</dbReference>
<keyword evidence="4" id="KW-1185">Reference proteome</keyword>
<dbReference type="STRING" id="246200.SPO3387"/>
<reference evidence="3 4" key="1">
    <citation type="journal article" date="2004" name="Nature">
        <title>Genome sequence of Silicibacter pomeroyi reveals adaptations to the marine environment.</title>
        <authorList>
            <person name="Moran M.A."/>
            <person name="Buchan A."/>
            <person name="Gonzalez J.M."/>
            <person name="Heidelberg J.F."/>
            <person name="Whitman W.B."/>
            <person name="Kiene R.P."/>
            <person name="Henriksen J.R."/>
            <person name="King G.M."/>
            <person name="Belas R."/>
            <person name="Fuqua C."/>
            <person name="Brinkac L."/>
            <person name="Lewis M."/>
            <person name="Johri S."/>
            <person name="Weaver B."/>
            <person name="Pai G."/>
            <person name="Eisen J.A."/>
            <person name="Rahe E."/>
            <person name="Sheldon W.M."/>
            <person name="Ye W."/>
            <person name="Miller T.R."/>
            <person name="Carlton J."/>
            <person name="Rasko D.A."/>
            <person name="Paulsen I.T."/>
            <person name="Ren Q."/>
            <person name="Daugherty S.C."/>
            <person name="Deboy R.T."/>
            <person name="Dodson R.J."/>
            <person name="Durkin A.S."/>
            <person name="Madupu R."/>
            <person name="Nelson W.C."/>
            <person name="Sullivan S.A."/>
            <person name="Rosovitz M.J."/>
            <person name="Haft D.H."/>
            <person name="Selengut J."/>
            <person name="Ward N."/>
        </authorList>
    </citation>
    <scope>NUCLEOTIDE SEQUENCE [LARGE SCALE GENOMIC DNA]</scope>
    <source>
        <strain evidence="4">ATCC 700808 / DSM 15171 / DSS-3</strain>
    </source>
</reference>
<evidence type="ECO:0000313" key="4">
    <source>
        <dbReference type="Proteomes" id="UP000001023"/>
    </source>
</evidence>
<dbReference type="SUPFAM" id="SSF51905">
    <property type="entry name" value="FAD/NAD(P)-binding domain"/>
    <property type="match status" value="1"/>
</dbReference>
<dbReference type="PANTHER" id="PTHR13847">
    <property type="entry name" value="SARCOSINE DEHYDROGENASE-RELATED"/>
    <property type="match status" value="1"/>
</dbReference>
<keyword evidence="1" id="KW-0560">Oxidoreductase</keyword>
<proteinExistence type="predicted"/>
<accession>Q5LN25</accession>
<dbReference type="Gene3D" id="3.50.50.60">
    <property type="entry name" value="FAD/NAD(P)-binding domain"/>
    <property type="match status" value="1"/>
</dbReference>
<dbReference type="KEGG" id="sil:SPO3387"/>
<dbReference type="PaxDb" id="246200-SPO3387"/>
<dbReference type="GO" id="GO:0016491">
    <property type="term" value="F:oxidoreductase activity"/>
    <property type="evidence" value="ECO:0007669"/>
    <property type="project" value="UniProtKB-KW"/>
</dbReference>
<dbReference type="PANTHER" id="PTHR13847:SF281">
    <property type="entry name" value="FAD DEPENDENT OXIDOREDUCTASE DOMAIN-CONTAINING PROTEIN"/>
    <property type="match status" value="1"/>
</dbReference>
<dbReference type="Gene3D" id="3.30.9.10">
    <property type="entry name" value="D-Amino Acid Oxidase, subunit A, domain 2"/>
    <property type="match status" value="1"/>
</dbReference>
<dbReference type="Proteomes" id="UP000001023">
    <property type="component" value="Chromosome"/>
</dbReference>
<organism evidence="3 4">
    <name type="scientific">Ruegeria pomeroyi (strain ATCC 700808 / DSM 15171 / DSS-3)</name>
    <name type="common">Silicibacter pomeroyi</name>
    <dbReference type="NCBI Taxonomy" id="246200"/>
    <lineage>
        <taxon>Bacteria</taxon>
        <taxon>Pseudomonadati</taxon>
        <taxon>Pseudomonadota</taxon>
        <taxon>Alphaproteobacteria</taxon>
        <taxon>Rhodobacterales</taxon>
        <taxon>Roseobacteraceae</taxon>
        <taxon>Ruegeria</taxon>
    </lineage>
</organism>